<comment type="caution">
    <text evidence="4">The sequence shown here is derived from an EMBL/GenBank/DDBJ whole genome shotgun (WGS) entry which is preliminary data.</text>
</comment>
<dbReference type="Gene3D" id="3.40.50.720">
    <property type="entry name" value="NAD(P)-binding Rossmann-like Domain"/>
    <property type="match status" value="1"/>
</dbReference>
<evidence type="ECO:0000256" key="1">
    <source>
        <dbReference type="ARBA" id="ARBA00022857"/>
    </source>
</evidence>
<reference evidence="4 5" key="1">
    <citation type="submission" date="2020-07" db="EMBL/GenBank/DDBJ databases">
        <title>Sequencing the genomes of 1000 actinobacteria strains.</title>
        <authorList>
            <person name="Klenk H.-P."/>
        </authorList>
    </citation>
    <scope>NUCLEOTIDE SEQUENCE [LARGE SCALE GENOMIC DNA]</scope>
    <source>
        <strain evidence="4 5">DSM 29531</strain>
    </source>
</reference>
<dbReference type="Pfam" id="PF12680">
    <property type="entry name" value="SnoaL_2"/>
    <property type="match status" value="1"/>
</dbReference>
<dbReference type="PANTHER" id="PTHR42748:SF3">
    <property type="entry name" value="BLL4366 PROTEIN"/>
    <property type="match status" value="1"/>
</dbReference>
<dbReference type="Gene3D" id="3.10.450.50">
    <property type="match status" value="1"/>
</dbReference>
<organism evidence="4 5">
    <name type="scientific">Allobranchiibius huperziae</name>
    <dbReference type="NCBI Taxonomy" id="1874116"/>
    <lineage>
        <taxon>Bacteria</taxon>
        <taxon>Bacillati</taxon>
        <taxon>Actinomycetota</taxon>
        <taxon>Actinomycetes</taxon>
        <taxon>Micrococcales</taxon>
        <taxon>Dermacoccaceae</taxon>
        <taxon>Allobranchiibius</taxon>
    </lineage>
</organism>
<dbReference type="PANTHER" id="PTHR42748">
    <property type="entry name" value="NITROGEN METABOLITE REPRESSION PROTEIN NMRA FAMILY MEMBER"/>
    <property type="match status" value="1"/>
</dbReference>
<accession>A0A853DDN8</accession>
<evidence type="ECO:0000313" key="4">
    <source>
        <dbReference type="EMBL" id="NYJ74099.1"/>
    </source>
</evidence>
<evidence type="ECO:0000259" key="2">
    <source>
        <dbReference type="Pfam" id="PF12680"/>
    </source>
</evidence>
<dbReference type="InterPro" id="IPR016040">
    <property type="entry name" value="NAD(P)-bd_dom"/>
</dbReference>
<dbReference type="InterPro" id="IPR037401">
    <property type="entry name" value="SnoaL-like"/>
</dbReference>
<keyword evidence="1" id="KW-0521">NADP</keyword>
<dbReference type="RefSeq" id="WP_179479749.1">
    <property type="nucleotide sequence ID" value="NZ_JACCFW010000001.1"/>
</dbReference>
<name>A0A853DDN8_9MICO</name>
<dbReference type="Pfam" id="PF13460">
    <property type="entry name" value="NAD_binding_10"/>
    <property type="match status" value="1"/>
</dbReference>
<dbReference type="SUPFAM" id="SSF54427">
    <property type="entry name" value="NTF2-like"/>
    <property type="match status" value="1"/>
</dbReference>
<dbReference type="InterPro" id="IPR051164">
    <property type="entry name" value="NmrA-like_oxidored"/>
</dbReference>
<keyword evidence="5" id="KW-1185">Reference proteome</keyword>
<gene>
    <name evidence="4" type="ORF">HNR15_001062</name>
</gene>
<dbReference type="AlphaFoldDB" id="A0A853DDN8"/>
<dbReference type="InterPro" id="IPR032710">
    <property type="entry name" value="NTF2-like_dom_sf"/>
</dbReference>
<dbReference type="InterPro" id="IPR036291">
    <property type="entry name" value="NAD(P)-bd_dom_sf"/>
</dbReference>
<feature type="domain" description="NAD(P)-binding" evidence="3">
    <location>
        <begin position="8"/>
        <end position="173"/>
    </location>
</feature>
<dbReference type="EMBL" id="JACCFW010000001">
    <property type="protein sequence ID" value="NYJ74099.1"/>
    <property type="molecule type" value="Genomic_DNA"/>
</dbReference>
<protein>
    <submittedName>
        <fullName evidence="4">Uncharacterized protein YbjT (DUF2867 family)</fullName>
    </submittedName>
</protein>
<dbReference type="Proteomes" id="UP000571817">
    <property type="component" value="Unassembled WGS sequence"/>
</dbReference>
<feature type="domain" description="SnoaL-like" evidence="2">
    <location>
        <begin position="257"/>
        <end position="348"/>
    </location>
</feature>
<evidence type="ECO:0000259" key="3">
    <source>
        <dbReference type="Pfam" id="PF13460"/>
    </source>
</evidence>
<evidence type="ECO:0000313" key="5">
    <source>
        <dbReference type="Proteomes" id="UP000571817"/>
    </source>
</evidence>
<sequence length="366" mass="38767">MARVAVIGASGQVGEAVVAALHAKGHEAVEVSRARGVDVMSGEGLDDALAGAVAVIDVLNTNETDADAAVAFFTGTSKNLLAAEERAGVRHHVLLSIVNIEAVPDNGHYLGKVAQEKQVQSGPIPWTIQRATQFHTFAATAVSWATADGVATVAPLLVQPVDVADVAEVLVELALGDPQGRTADLAGPDTQDLVDMARRTFAAHGDSTQVHASWRDNPFGTSMAGEVLLPSGAARITSTTFEEWLASRTGPRALANTYYAAWTAHDFDRLRRVLADDATFRGPLGTADSGDECLQGLEGMSRMMTGIQIVRMLVDGPDVITWYDLLTRDAPPTPTVNWMHVEDGRIAKIRVAFDPRPILGGTSSDS</sequence>
<dbReference type="SUPFAM" id="SSF51735">
    <property type="entry name" value="NAD(P)-binding Rossmann-fold domains"/>
    <property type="match status" value="1"/>
</dbReference>
<proteinExistence type="predicted"/>